<dbReference type="RefSeq" id="WP_285634060.1">
    <property type="nucleotide sequence ID" value="NZ_BSTJ01000015.1"/>
</dbReference>
<dbReference type="Proteomes" id="UP001165135">
    <property type="component" value="Unassembled WGS sequence"/>
</dbReference>
<dbReference type="InterPro" id="IPR008927">
    <property type="entry name" value="6-PGluconate_DH-like_C_sf"/>
</dbReference>
<evidence type="ECO:0000259" key="5">
    <source>
        <dbReference type="Pfam" id="PF03446"/>
    </source>
</evidence>
<comment type="similarity">
    <text evidence="1">Belongs to the HIBADH-related family.</text>
</comment>
<dbReference type="SUPFAM" id="SSF48179">
    <property type="entry name" value="6-phosphogluconate dehydrogenase C-terminal domain-like"/>
    <property type="match status" value="1"/>
</dbReference>
<dbReference type="Pfam" id="PF14833">
    <property type="entry name" value="NAD_binding_11"/>
    <property type="match status" value="1"/>
</dbReference>
<dbReference type="Gene3D" id="3.40.50.720">
    <property type="entry name" value="NAD(P)-binding Rossmann-like Domain"/>
    <property type="match status" value="1"/>
</dbReference>
<dbReference type="InterPro" id="IPR006115">
    <property type="entry name" value="6PGDH_NADP-bd"/>
</dbReference>
<dbReference type="InterPro" id="IPR036291">
    <property type="entry name" value="NAD(P)-bd_dom_sf"/>
</dbReference>
<evidence type="ECO:0000256" key="3">
    <source>
        <dbReference type="ARBA" id="ARBA00023027"/>
    </source>
</evidence>
<dbReference type="PANTHER" id="PTHR43060">
    <property type="entry name" value="3-HYDROXYISOBUTYRATE DEHYDROGENASE-LIKE 1, MITOCHONDRIAL-RELATED"/>
    <property type="match status" value="1"/>
</dbReference>
<organism evidence="7 8">
    <name type="scientific">Actinoallomurus iriomotensis</name>
    <dbReference type="NCBI Taxonomy" id="478107"/>
    <lineage>
        <taxon>Bacteria</taxon>
        <taxon>Bacillati</taxon>
        <taxon>Actinomycetota</taxon>
        <taxon>Actinomycetes</taxon>
        <taxon>Streptosporangiales</taxon>
        <taxon>Thermomonosporaceae</taxon>
        <taxon>Actinoallomurus</taxon>
    </lineage>
</organism>
<name>A0A9W6RV56_9ACTN</name>
<reference evidence="7" key="1">
    <citation type="submission" date="2023-03" db="EMBL/GenBank/DDBJ databases">
        <title>Actinoallomurus iriomotensis NBRC 103681.</title>
        <authorList>
            <person name="Ichikawa N."/>
            <person name="Sato H."/>
            <person name="Tonouchi N."/>
        </authorList>
    </citation>
    <scope>NUCLEOTIDE SEQUENCE</scope>
    <source>
        <strain evidence="7">NBRC 103681</strain>
    </source>
</reference>
<evidence type="ECO:0000256" key="1">
    <source>
        <dbReference type="ARBA" id="ARBA00009080"/>
    </source>
</evidence>
<dbReference type="PANTHER" id="PTHR43060:SF15">
    <property type="entry name" value="3-HYDROXYISOBUTYRATE DEHYDROGENASE-LIKE 1, MITOCHONDRIAL-RELATED"/>
    <property type="match status" value="1"/>
</dbReference>
<keyword evidence="2" id="KW-0560">Oxidoreductase</keyword>
<protein>
    <submittedName>
        <fullName evidence="7">2-hydroxy-3-oxopropionate reductase</fullName>
    </submittedName>
</protein>
<dbReference type="PROSITE" id="PS00895">
    <property type="entry name" value="3_HYDROXYISOBUT_DH"/>
    <property type="match status" value="1"/>
</dbReference>
<evidence type="ECO:0000259" key="6">
    <source>
        <dbReference type="Pfam" id="PF14833"/>
    </source>
</evidence>
<feature type="domain" description="3-hydroxyisobutyrate dehydrogenase-like NAD-binding" evidence="6">
    <location>
        <begin position="162"/>
        <end position="281"/>
    </location>
</feature>
<dbReference type="InterPro" id="IPR013328">
    <property type="entry name" value="6PGD_dom2"/>
</dbReference>
<evidence type="ECO:0000313" key="8">
    <source>
        <dbReference type="Proteomes" id="UP001165135"/>
    </source>
</evidence>
<dbReference type="GO" id="GO:0016491">
    <property type="term" value="F:oxidoreductase activity"/>
    <property type="evidence" value="ECO:0007669"/>
    <property type="project" value="UniProtKB-KW"/>
</dbReference>
<dbReference type="Gene3D" id="1.10.1040.10">
    <property type="entry name" value="N-(1-d-carboxylethyl)-l-norvaline Dehydrogenase, domain 2"/>
    <property type="match status" value="1"/>
</dbReference>
<accession>A0A9W6RV56</accession>
<dbReference type="InterPro" id="IPR002204">
    <property type="entry name" value="3-OH-isobutyrate_DH-rel_CS"/>
</dbReference>
<dbReference type="SUPFAM" id="SSF51735">
    <property type="entry name" value="NAD(P)-binding Rossmann-fold domains"/>
    <property type="match status" value="1"/>
</dbReference>
<feature type="active site" evidence="4">
    <location>
        <position position="168"/>
    </location>
</feature>
<dbReference type="InterPro" id="IPR015815">
    <property type="entry name" value="HIBADH-related"/>
</dbReference>
<evidence type="ECO:0000256" key="4">
    <source>
        <dbReference type="PIRSR" id="PIRSR000103-1"/>
    </source>
</evidence>
<proteinExistence type="inferred from homology"/>
<evidence type="ECO:0000256" key="2">
    <source>
        <dbReference type="ARBA" id="ARBA00023002"/>
    </source>
</evidence>
<gene>
    <name evidence="7" type="primary">garR</name>
    <name evidence="7" type="ORF">Airi01_089940</name>
</gene>
<sequence>MTTVGFIGLGIMGGPMAANLVAAGFEVIGYNRTPAKIERLVERGGRGADGVAEAVRDADVVATMLPDSPDVRAVLTEVFAHARPGTLVIDFSTIRPDVAAELAAEGAERGFRVLDAPVSGGEQGAIDGKLSIAVGGADRDFADAVPVFEVVGATMVHVGPSGAGQTVKAANQLIVAGNLQLLAEAIVFLEAHGVDTNAALQVLRAGMAGSVVLERKGSSMVARDFEPGFRVELHDKDMGIVTGAAREAGVVIPLGAAVAQLLAALKAQGDGGLDHSALYALVSRLSGRDA</sequence>
<feature type="domain" description="6-phosphogluconate dehydrogenase NADP-binding" evidence="5">
    <location>
        <begin position="3"/>
        <end position="159"/>
    </location>
</feature>
<dbReference type="GO" id="GO:0051287">
    <property type="term" value="F:NAD binding"/>
    <property type="evidence" value="ECO:0007669"/>
    <property type="project" value="InterPro"/>
</dbReference>
<dbReference type="PIRSF" id="PIRSF000103">
    <property type="entry name" value="HIBADH"/>
    <property type="match status" value="1"/>
</dbReference>
<dbReference type="AlphaFoldDB" id="A0A9W6RV56"/>
<evidence type="ECO:0000313" key="7">
    <source>
        <dbReference type="EMBL" id="GLY80727.1"/>
    </source>
</evidence>
<dbReference type="GO" id="GO:0050661">
    <property type="term" value="F:NADP binding"/>
    <property type="evidence" value="ECO:0007669"/>
    <property type="project" value="InterPro"/>
</dbReference>
<dbReference type="InterPro" id="IPR029154">
    <property type="entry name" value="HIBADH-like_NADP-bd"/>
</dbReference>
<dbReference type="EMBL" id="BSTJ01000015">
    <property type="protein sequence ID" value="GLY80727.1"/>
    <property type="molecule type" value="Genomic_DNA"/>
</dbReference>
<comment type="caution">
    <text evidence="7">The sequence shown here is derived from an EMBL/GenBank/DDBJ whole genome shotgun (WGS) entry which is preliminary data.</text>
</comment>
<dbReference type="GO" id="GO:0016054">
    <property type="term" value="P:organic acid catabolic process"/>
    <property type="evidence" value="ECO:0007669"/>
    <property type="project" value="UniProtKB-ARBA"/>
</dbReference>
<dbReference type="Pfam" id="PF03446">
    <property type="entry name" value="NAD_binding_2"/>
    <property type="match status" value="1"/>
</dbReference>
<keyword evidence="3" id="KW-0520">NAD</keyword>